<accession>A0A6J5L176</accession>
<evidence type="ECO:0000313" key="1">
    <source>
        <dbReference type="EMBL" id="CAB4127006.1"/>
    </source>
</evidence>
<name>A0A6J5L176_9CAUD</name>
<reference evidence="1" key="1">
    <citation type="submission" date="2020-04" db="EMBL/GenBank/DDBJ databases">
        <authorList>
            <person name="Chiriac C."/>
            <person name="Salcher M."/>
            <person name="Ghai R."/>
            <person name="Kavagutti S V."/>
        </authorList>
    </citation>
    <scope>NUCLEOTIDE SEQUENCE</scope>
</reference>
<proteinExistence type="predicted"/>
<dbReference type="EMBL" id="LR796204">
    <property type="protein sequence ID" value="CAB4127006.1"/>
    <property type="molecule type" value="Genomic_DNA"/>
</dbReference>
<gene>
    <name evidence="2" type="ORF">UFOVP254_17</name>
    <name evidence="1" type="ORF">UFOVP76_36</name>
</gene>
<organism evidence="1">
    <name type="scientific">uncultured Caudovirales phage</name>
    <dbReference type="NCBI Taxonomy" id="2100421"/>
    <lineage>
        <taxon>Viruses</taxon>
        <taxon>Duplodnaviria</taxon>
        <taxon>Heunggongvirae</taxon>
        <taxon>Uroviricota</taxon>
        <taxon>Caudoviricetes</taxon>
        <taxon>Peduoviridae</taxon>
        <taxon>Maltschvirus</taxon>
        <taxon>Maltschvirus maltsch</taxon>
    </lineage>
</organism>
<sequence length="110" mass="12111">MNDLRTAAQQALEALEYHVEQTRPIHRTSEAITALKAALAQQAEPLTRKEVLAIVDKQQAYEGSGLPDEEMRALADKHLSYQPESYEVSGVFALIRAVERAHGIGVADGR</sequence>
<dbReference type="EMBL" id="LR796269">
    <property type="protein sequence ID" value="CAB4132928.1"/>
    <property type="molecule type" value="Genomic_DNA"/>
</dbReference>
<protein>
    <submittedName>
        <fullName evidence="1">Uncharacterized protein</fullName>
    </submittedName>
</protein>
<evidence type="ECO:0000313" key="2">
    <source>
        <dbReference type="EMBL" id="CAB4132928.1"/>
    </source>
</evidence>